<comment type="caution">
    <text evidence="3">The sequence shown here is derived from an EMBL/GenBank/DDBJ whole genome shotgun (WGS) entry which is preliminary data.</text>
</comment>
<keyword evidence="2" id="KW-0546">Nucleotide metabolism</keyword>
<reference evidence="3 4" key="1">
    <citation type="submission" date="2019-06" db="EMBL/GenBank/DDBJ databases">
        <title>Draft genome sequence of Clostridium diolis DSM 15410.</title>
        <authorList>
            <person name="Kobayashi H."/>
            <person name="Tanizawa Y."/>
            <person name="Tohno M."/>
        </authorList>
    </citation>
    <scope>NUCLEOTIDE SEQUENCE [LARGE SCALE GENOMIC DNA]</scope>
    <source>
        <strain evidence="3 4">DSM 15410</strain>
    </source>
</reference>
<dbReference type="InterPro" id="IPR033704">
    <property type="entry name" value="dUTPase_trimeric"/>
</dbReference>
<gene>
    <name evidence="3" type="ORF">CDIOL_45560</name>
</gene>
<evidence type="ECO:0000256" key="1">
    <source>
        <dbReference type="ARBA" id="ARBA00022801"/>
    </source>
</evidence>
<dbReference type="PANTHER" id="PTHR42680">
    <property type="entry name" value="DCTP DEAMINASE"/>
    <property type="match status" value="1"/>
</dbReference>
<dbReference type="AlphaFoldDB" id="A0AAV3W5P8"/>
<dbReference type="Gene3D" id="2.70.40.10">
    <property type="match status" value="1"/>
</dbReference>
<keyword evidence="1" id="KW-0378">Hydrolase</keyword>
<dbReference type="SUPFAM" id="SSF51283">
    <property type="entry name" value="dUTPase-like"/>
    <property type="match status" value="1"/>
</dbReference>
<dbReference type="GO" id="GO:0008829">
    <property type="term" value="F:dCTP deaminase activity"/>
    <property type="evidence" value="ECO:0007669"/>
    <property type="project" value="InterPro"/>
</dbReference>
<dbReference type="GO" id="GO:0006229">
    <property type="term" value="P:dUTP biosynthetic process"/>
    <property type="evidence" value="ECO:0007669"/>
    <property type="project" value="InterPro"/>
</dbReference>
<dbReference type="Proteomes" id="UP000325212">
    <property type="component" value="Unassembled WGS sequence"/>
</dbReference>
<evidence type="ECO:0000313" key="4">
    <source>
        <dbReference type="Proteomes" id="UP000325212"/>
    </source>
</evidence>
<dbReference type="InterPro" id="IPR011962">
    <property type="entry name" value="dCTP_deaminase"/>
</dbReference>
<protein>
    <submittedName>
        <fullName evidence="3">Uncharacterized protein</fullName>
    </submittedName>
</protein>
<organism evidence="3 4">
    <name type="scientific">Clostridium diolis</name>
    <dbReference type="NCBI Taxonomy" id="223919"/>
    <lineage>
        <taxon>Bacteria</taxon>
        <taxon>Bacillati</taxon>
        <taxon>Bacillota</taxon>
        <taxon>Clostridia</taxon>
        <taxon>Eubacteriales</taxon>
        <taxon>Clostridiaceae</taxon>
        <taxon>Clostridium</taxon>
    </lineage>
</organism>
<dbReference type="InterPro" id="IPR036157">
    <property type="entry name" value="dUTPase-like_sf"/>
</dbReference>
<dbReference type="Pfam" id="PF22769">
    <property type="entry name" value="DCD"/>
    <property type="match status" value="1"/>
</dbReference>
<dbReference type="RefSeq" id="WP_051144806.1">
    <property type="nucleotide sequence ID" value="NZ_BJLA01000024.1"/>
</dbReference>
<sequence length="214" mass="24749">MVLVDNQIRDRVKDFKKYEKVYCNGAKALIENFQDKNLQSASYDITITNKIRIFRDDYRKINLSSDIEVDSVSIGRDISLGYELKPNEYILVQMNECINMPNDLIAHIRPRTTFTRLGLILSDQHFNPSYCGMVHLGLYNATKSILEIKPNLKIGQIVFEKLDLMPDEDNLYCNKDSKYQNEKEFIGSKIYDELGSSEKSLVDEYVASILNNLK</sequence>
<proteinExistence type="predicted"/>
<evidence type="ECO:0000256" key="2">
    <source>
        <dbReference type="ARBA" id="ARBA00023080"/>
    </source>
</evidence>
<dbReference type="CDD" id="cd07557">
    <property type="entry name" value="trimeric_dUTPase"/>
    <property type="match status" value="1"/>
</dbReference>
<keyword evidence="4" id="KW-1185">Reference proteome</keyword>
<dbReference type="NCBIfam" id="TIGR02274">
    <property type="entry name" value="dCTP_deam"/>
    <property type="match status" value="1"/>
</dbReference>
<dbReference type="PANTHER" id="PTHR42680:SF3">
    <property type="entry name" value="DCTP DEAMINASE"/>
    <property type="match status" value="1"/>
</dbReference>
<accession>A0AAV3W5P8</accession>
<name>A0AAV3W5P8_9CLOT</name>
<evidence type="ECO:0000313" key="3">
    <source>
        <dbReference type="EMBL" id="GEA33633.1"/>
    </source>
</evidence>
<dbReference type="EMBL" id="BJLA01000024">
    <property type="protein sequence ID" value="GEA33633.1"/>
    <property type="molecule type" value="Genomic_DNA"/>
</dbReference>